<evidence type="ECO:0000313" key="3">
    <source>
        <dbReference type="Proteomes" id="UP000244893"/>
    </source>
</evidence>
<comment type="caution">
    <text evidence="2">The sequence shown here is derived from an EMBL/GenBank/DDBJ whole genome shotgun (WGS) entry which is preliminary data.</text>
</comment>
<accession>A0A2V1HPT6</accession>
<sequence length="344" mass="36448">MNVVIAYLDTMFSAYPQSPRMLEAKAELQGMMEDAYTGLIAEGRSENEAVGQVIRDFGNLEEVAPVLGIASDITREPAAATSGSFDASTERPVVQLDQAQGYADALQRIRFRFTTAVVLFVLSPAALIGLPAAAGSGSLPIGGHVGLLIGLVVLFIMVAIGVTLLVSTSRETAPYKRISDGQFSVGPGVTRWAETLAEANDRSRIRALQFAIGLWILAPIPLIAFALLSENSPQGDFLPGVGVVLVLVLVAAGLGIFLPHTWSRTLVDDLGRGAGAGAADDDERGIVGVIAAFYWPLLTAIFLAWSFIGSAWHISWIVWPVGAVLFGAIAGGISALESYRRARR</sequence>
<keyword evidence="3" id="KW-1185">Reference proteome</keyword>
<feature type="transmembrane region" description="Helical" evidence="1">
    <location>
        <begin position="240"/>
        <end position="258"/>
    </location>
</feature>
<feature type="transmembrane region" description="Helical" evidence="1">
    <location>
        <begin position="314"/>
        <end position="336"/>
    </location>
</feature>
<dbReference type="EMBL" id="QEOP01000003">
    <property type="protein sequence ID" value="PVZ93622.1"/>
    <property type="molecule type" value="Genomic_DNA"/>
</dbReference>
<reference evidence="2 3" key="1">
    <citation type="submission" date="2018-05" db="EMBL/GenBank/DDBJ databases">
        <title>Amnibacterium sp. M8JJ-5, whole genome shotgun sequence.</title>
        <authorList>
            <person name="Tuo L."/>
        </authorList>
    </citation>
    <scope>NUCLEOTIDE SEQUENCE [LARGE SCALE GENOMIC DNA]</scope>
    <source>
        <strain evidence="2 3">M8JJ-5</strain>
    </source>
</reference>
<keyword evidence="1" id="KW-0472">Membrane</keyword>
<feature type="transmembrane region" description="Helical" evidence="1">
    <location>
        <begin position="207"/>
        <end position="228"/>
    </location>
</feature>
<gene>
    <name evidence="2" type="ORF">DDQ50_15060</name>
</gene>
<protein>
    <submittedName>
        <fullName evidence="2">Uncharacterized protein</fullName>
    </submittedName>
</protein>
<keyword evidence="1" id="KW-1133">Transmembrane helix</keyword>
<dbReference type="InterPro" id="IPR047928">
    <property type="entry name" value="Perm_prefix_1"/>
</dbReference>
<name>A0A2V1HPT6_9MICO</name>
<feature type="transmembrane region" description="Helical" evidence="1">
    <location>
        <begin position="286"/>
        <end position="308"/>
    </location>
</feature>
<organism evidence="2 3">
    <name type="scientific">Amnibacterium flavum</name>
    <dbReference type="NCBI Taxonomy" id="2173173"/>
    <lineage>
        <taxon>Bacteria</taxon>
        <taxon>Bacillati</taxon>
        <taxon>Actinomycetota</taxon>
        <taxon>Actinomycetes</taxon>
        <taxon>Micrococcales</taxon>
        <taxon>Microbacteriaceae</taxon>
        <taxon>Amnibacterium</taxon>
    </lineage>
</organism>
<evidence type="ECO:0000256" key="1">
    <source>
        <dbReference type="SAM" id="Phobius"/>
    </source>
</evidence>
<dbReference type="OrthoDB" id="9815852at2"/>
<dbReference type="Proteomes" id="UP000244893">
    <property type="component" value="Unassembled WGS sequence"/>
</dbReference>
<dbReference type="AlphaFoldDB" id="A0A2V1HPT6"/>
<feature type="transmembrane region" description="Helical" evidence="1">
    <location>
        <begin position="145"/>
        <end position="167"/>
    </location>
</feature>
<proteinExistence type="predicted"/>
<evidence type="ECO:0000313" key="2">
    <source>
        <dbReference type="EMBL" id="PVZ93622.1"/>
    </source>
</evidence>
<dbReference type="NCBIfam" id="NF038403">
    <property type="entry name" value="perm_prefix_1"/>
    <property type="match status" value="1"/>
</dbReference>
<dbReference type="RefSeq" id="WP_116757607.1">
    <property type="nucleotide sequence ID" value="NZ_JBHUEX010000001.1"/>
</dbReference>
<keyword evidence="1" id="KW-0812">Transmembrane</keyword>
<feature type="transmembrane region" description="Helical" evidence="1">
    <location>
        <begin position="113"/>
        <end position="133"/>
    </location>
</feature>